<dbReference type="RefSeq" id="WP_152097241.1">
    <property type="nucleotide sequence ID" value="NZ_AP021861.1"/>
</dbReference>
<proteinExistence type="predicted"/>
<organism evidence="2 3">
    <name type="scientific">Lacipirellula parvula</name>
    <dbReference type="NCBI Taxonomy" id="2650471"/>
    <lineage>
        <taxon>Bacteria</taxon>
        <taxon>Pseudomonadati</taxon>
        <taxon>Planctomycetota</taxon>
        <taxon>Planctomycetia</taxon>
        <taxon>Pirellulales</taxon>
        <taxon>Lacipirellulaceae</taxon>
        <taxon>Lacipirellula</taxon>
    </lineage>
</organism>
<dbReference type="EMBL" id="AP021861">
    <property type="protein sequence ID" value="BBO31016.1"/>
    <property type="molecule type" value="Genomic_DNA"/>
</dbReference>
<dbReference type="Proteomes" id="UP000326837">
    <property type="component" value="Chromosome"/>
</dbReference>
<gene>
    <name evidence="2" type="ORF">PLANPX_0628</name>
</gene>
<protein>
    <submittedName>
        <fullName evidence="2">Uncharacterized protein</fullName>
    </submittedName>
</protein>
<accession>A0A5K7X9L0</accession>
<evidence type="ECO:0000313" key="3">
    <source>
        <dbReference type="Proteomes" id="UP000326837"/>
    </source>
</evidence>
<feature type="region of interest" description="Disordered" evidence="1">
    <location>
        <begin position="42"/>
        <end position="74"/>
    </location>
</feature>
<name>A0A5K7X9L0_9BACT</name>
<keyword evidence="3" id="KW-1185">Reference proteome</keyword>
<dbReference type="KEGG" id="lpav:PLANPX_0628"/>
<evidence type="ECO:0000256" key="1">
    <source>
        <dbReference type="SAM" id="MobiDB-lite"/>
    </source>
</evidence>
<evidence type="ECO:0000313" key="2">
    <source>
        <dbReference type="EMBL" id="BBO31016.1"/>
    </source>
</evidence>
<sequence>MRTWLLLATTTTCSYLSGCKTAEIAVDHQMTGIHVVAKFEGKDELPESNSSDERDGAAAESSERVALRPDDFTR</sequence>
<dbReference type="AlphaFoldDB" id="A0A5K7X9L0"/>
<reference evidence="3" key="1">
    <citation type="submission" date="2019-10" db="EMBL/GenBank/DDBJ databases">
        <title>Lacipirellula parvula gen. nov., sp. nov., representing a lineage of planctomycetes widespread in freshwater anoxic habitats, and description of the family Lacipirellulaceae.</title>
        <authorList>
            <person name="Dedysh S.N."/>
            <person name="Kulichevskaya I.S."/>
            <person name="Beletsky A.V."/>
            <person name="Rakitin A.L."/>
            <person name="Mardanov A.V."/>
            <person name="Ivanova A.A."/>
            <person name="Saltykova V.X."/>
            <person name="Rijpstra W.I.C."/>
            <person name="Sinninghe Damste J.S."/>
            <person name="Ravin N.V."/>
        </authorList>
    </citation>
    <scope>NUCLEOTIDE SEQUENCE [LARGE SCALE GENOMIC DNA]</scope>
    <source>
        <strain evidence="3">PX69</strain>
    </source>
</reference>